<evidence type="ECO:0000259" key="4">
    <source>
        <dbReference type="Pfam" id="PF21362"/>
    </source>
</evidence>
<evidence type="ECO:0000256" key="2">
    <source>
        <dbReference type="ARBA" id="ARBA00022771"/>
    </source>
</evidence>
<dbReference type="SUPFAM" id="SSF57850">
    <property type="entry name" value="RING/U-box"/>
    <property type="match status" value="1"/>
</dbReference>
<feature type="domain" description="E3 ubiquitin-protein ligase Sina-like RING finger" evidence="4">
    <location>
        <begin position="62"/>
        <end position="99"/>
    </location>
</feature>
<keyword evidence="5" id="KW-0012">Acyltransferase</keyword>
<dbReference type="Proteomes" id="UP000675881">
    <property type="component" value="Chromosome 11"/>
</dbReference>
<keyword evidence="6" id="KW-1185">Reference proteome</keyword>
<dbReference type="GO" id="GO:0061630">
    <property type="term" value="F:ubiquitin protein ligase activity"/>
    <property type="evidence" value="ECO:0007669"/>
    <property type="project" value="UniProtKB-EC"/>
</dbReference>
<keyword evidence="1" id="KW-0479">Metal-binding</keyword>
<evidence type="ECO:0000256" key="1">
    <source>
        <dbReference type="ARBA" id="ARBA00022723"/>
    </source>
</evidence>
<accession>A0A7R8CJ64</accession>
<dbReference type="GO" id="GO:0008270">
    <property type="term" value="F:zinc ion binding"/>
    <property type="evidence" value="ECO:0007669"/>
    <property type="project" value="UniProtKB-KW"/>
</dbReference>
<gene>
    <name evidence="5" type="ORF">LSAA_2797</name>
</gene>
<dbReference type="AlphaFoldDB" id="A0A7R8CJ64"/>
<dbReference type="InterPro" id="IPR052088">
    <property type="entry name" value="E3_ubiquitin-ligase_SINA"/>
</dbReference>
<keyword evidence="5" id="KW-0808">Transferase</keyword>
<dbReference type="Gene3D" id="3.30.40.10">
    <property type="entry name" value="Zinc/RING finger domain, C3HC4 (zinc finger)"/>
    <property type="match status" value="1"/>
</dbReference>
<evidence type="ECO:0000313" key="5">
    <source>
        <dbReference type="EMBL" id="CAF2807988.1"/>
    </source>
</evidence>
<dbReference type="GO" id="GO:0005737">
    <property type="term" value="C:cytoplasm"/>
    <property type="evidence" value="ECO:0007669"/>
    <property type="project" value="TreeGrafter"/>
</dbReference>
<evidence type="ECO:0000313" key="6">
    <source>
        <dbReference type="Proteomes" id="UP000675881"/>
    </source>
</evidence>
<dbReference type="EMBL" id="HG994590">
    <property type="protein sequence ID" value="CAF2807988.1"/>
    <property type="molecule type" value="Genomic_DNA"/>
</dbReference>
<dbReference type="InterPro" id="IPR049548">
    <property type="entry name" value="Sina-like_RING"/>
</dbReference>
<dbReference type="EC" id="2.3.2.27" evidence="5"/>
<name>A0A7R8CJ64_LEPSM</name>
<proteinExistence type="predicted"/>
<dbReference type="InterPro" id="IPR013083">
    <property type="entry name" value="Znf_RING/FYVE/PHD"/>
</dbReference>
<sequence>MITKQVRKVKIVDEEIRQINESWTTLTVMPLLGISQIYMLLRPTPQAPIQISQYLRRTLNVPFCLEDMKPPIKIFQCLNGHVMCDTCKSHPEVITCPTCRVPLVGVNSLMRNLPMEKLARSYYNKLDGSPALVRKRLRDNDPYNSLNIVRSRIRKSND</sequence>
<reference evidence="5" key="1">
    <citation type="submission" date="2021-02" db="EMBL/GenBank/DDBJ databases">
        <authorList>
            <person name="Bekaert M."/>
        </authorList>
    </citation>
    <scope>NUCLEOTIDE SEQUENCE</scope>
    <source>
        <strain evidence="5">IoA-00</strain>
    </source>
</reference>
<keyword evidence="2" id="KW-0863">Zinc-finger</keyword>
<protein>
    <submittedName>
        <fullName evidence="5">SIAH1</fullName>
        <ecNumber evidence="5">2.3.2.27</ecNumber>
    </submittedName>
</protein>
<keyword evidence="3" id="KW-0862">Zinc</keyword>
<organism evidence="5 6">
    <name type="scientific">Lepeophtheirus salmonis</name>
    <name type="common">Salmon louse</name>
    <name type="synonym">Caligus salmonis</name>
    <dbReference type="NCBI Taxonomy" id="72036"/>
    <lineage>
        <taxon>Eukaryota</taxon>
        <taxon>Metazoa</taxon>
        <taxon>Ecdysozoa</taxon>
        <taxon>Arthropoda</taxon>
        <taxon>Crustacea</taxon>
        <taxon>Multicrustacea</taxon>
        <taxon>Hexanauplia</taxon>
        <taxon>Copepoda</taxon>
        <taxon>Siphonostomatoida</taxon>
        <taxon>Caligidae</taxon>
        <taxon>Lepeophtheirus</taxon>
    </lineage>
</organism>
<dbReference type="PANTHER" id="PTHR10315">
    <property type="entry name" value="E3 UBIQUITIN PROTEIN LIGASE SIAH"/>
    <property type="match status" value="1"/>
</dbReference>
<evidence type="ECO:0000256" key="3">
    <source>
        <dbReference type="ARBA" id="ARBA00022833"/>
    </source>
</evidence>
<dbReference type="PANTHER" id="PTHR10315:SF117">
    <property type="entry name" value="RING-TYPE E3 UBIQUITIN TRANSFERASE"/>
    <property type="match status" value="1"/>
</dbReference>
<dbReference type="Pfam" id="PF21362">
    <property type="entry name" value="Sina_RING"/>
    <property type="match status" value="1"/>
</dbReference>